<dbReference type="AlphaFoldDB" id="A0A2N5IVK5"/>
<name>A0A2N5IVK5_9BIFI</name>
<reference evidence="1 2" key="1">
    <citation type="submission" date="2017-07" db="EMBL/GenBank/DDBJ databases">
        <title>Bifidobacterium novel species.</title>
        <authorList>
            <person name="Lugli G.A."/>
            <person name="Milani C."/>
            <person name="Duranti S."/>
            <person name="Mangifesta M."/>
        </authorList>
    </citation>
    <scope>NUCLEOTIDE SEQUENCE [LARGE SCALE GENOMIC DNA]</scope>
    <source>
        <strain evidence="1 2">77</strain>
    </source>
</reference>
<accession>A0A2N5IVK5</accession>
<dbReference type="EMBL" id="NMWT01000036">
    <property type="protein sequence ID" value="PLS25990.1"/>
    <property type="molecule type" value="Genomic_DNA"/>
</dbReference>
<dbReference type="Proteomes" id="UP000235034">
    <property type="component" value="Unassembled WGS sequence"/>
</dbReference>
<keyword evidence="2" id="KW-1185">Reference proteome</keyword>
<sequence length="88" mass="9559">MKPFSELREAASRAAQAEGLSLGEPAGVHDGELIFYAVPPDYEPGMVLGLPQGFFVDMETGRARYCTTDESEMLCDRGFLYGLGPVPE</sequence>
<protein>
    <submittedName>
        <fullName evidence="1">Uncharacterized protein</fullName>
    </submittedName>
</protein>
<organism evidence="1 2">
    <name type="scientific">Bifidobacterium parmae</name>
    <dbReference type="NCBI Taxonomy" id="361854"/>
    <lineage>
        <taxon>Bacteria</taxon>
        <taxon>Bacillati</taxon>
        <taxon>Actinomycetota</taxon>
        <taxon>Actinomycetes</taxon>
        <taxon>Bifidobacteriales</taxon>
        <taxon>Bifidobacteriaceae</taxon>
        <taxon>Bifidobacterium</taxon>
    </lineage>
</organism>
<proteinExistence type="predicted"/>
<evidence type="ECO:0000313" key="1">
    <source>
        <dbReference type="EMBL" id="PLS25990.1"/>
    </source>
</evidence>
<evidence type="ECO:0000313" key="2">
    <source>
        <dbReference type="Proteomes" id="UP000235034"/>
    </source>
</evidence>
<comment type="caution">
    <text evidence="1">The sequence shown here is derived from an EMBL/GenBank/DDBJ whole genome shotgun (WGS) entry which is preliminary data.</text>
</comment>
<gene>
    <name evidence="1" type="ORF">Uis4E_2165</name>
</gene>